<evidence type="ECO:0000256" key="2">
    <source>
        <dbReference type="ARBA" id="ARBA00010734"/>
    </source>
</evidence>
<dbReference type="eggNOG" id="KOG2396">
    <property type="taxonomic scope" value="Eukaryota"/>
</dbReference>
<dbReference type="HOGENOM" id="CLU_026025_3_1_1"/>
<dbReference type="EMBL" id="KB445551">
    <property type="protein sequence ID" value="EMD00283.1"/>
    <property type="molecule type" value="Genomic_DNA"/>
</dbReference>
<name>M2LZY1_BAUPA</name>
<comment type="similarity">
    <text evidence="2">Belongs to the UTP6 family.</text>
</comment>
<dbReference type="InterPro" id="IPR011990">
    <property type="entry name" value="TPR-like_helical_dom_sf"/>
</dbReference>
<dbReference type="PANTHER" id="PTHR23271:SF1">
    <property type="entry name" value="U3 SMALL NUCLEOLAR RNA-ASSOCIATED PROTEIN 6 HOMOLOG"/>
    <property type="match status" value="1"/>
</dbReference>
<dbReference type="GO" id="GO:0032040">
    <property type="term" value="C:small-subunit processome"/>
    <property type="evidence" value="ECO:0007669"/>
    <property type="project" value="TreeGrafter"/>
</dbReference>
<dbReference type="SUPFAM" id="SSF48452">
    <property type="entry name" value="TPR-like"/>
    <property type="match status" value="1"/>
</dbReference>
<feature type="non-terminal residue" evidence="7">
    <location>
        <position position="353"/>
    </location>
</feature>
<evidence type="ECO:0000313" key="7">
    <source>
        <dbReference type="EMBL" id="EMD00283.1"/>
    </source>
</evidence>
<evidence type="ECO:0000259" key="6">
    <source>
        <dbReference type="Pfam" id="PF08640"/>
    </source>
</evidence>
<dbReference type="Gene3D" id="1.25.40.10">
    <property type="entry name" value="Tetratricopeptide repeat domain"/>
    <property type="match status" value="1"/>
</dbReference>
<dbReference type="GeneID" id="19115090"/>
<evidence type="ECO:0000256" key="1">
    <source>
        <dbReference type="ARBA" id="ARBA00004604"/>
    </source>
</evidence>
<accession>M2LZY1</accession>
<feature type="domain" description="U3 small nucleolar RNA-associated protein 6 N-terminal" evidence="6">
    <location>
        <begin position="12"/>
        <end position="84"/>
    </location>
</feature>
<organism evidence="7 8">
    <name type="scientific">Baudoinia panamericana (strain UAMH 10762)</name>
    <name type="common">Angels' share fungus</name>
    <name type="synonym">Baudoinia compniacensis (strain UAMH 10762)</name>
    <dbReference type="NCBI Taxonomy" id="717646"/>
    <lineage>
        <taxon>Eukaryota</taxon>
        <taxon>Fungi</taxon>
        <taxon>Dikarya</taxon>
        <taxon>Ascomycota</taxon>
        <taxon>Pezizomycotina</taxon>
        <taxon>Dothideomycetes</taxon>
        <taxon>Dothideomycetidae</taxon>
        <taxon>Mycosphaerellales</taxon>
        <taxon>Teratosphaeriaceae</taxon>
        <taxon>Baudoinia</taxon>
    </lineage>
</organism>
<dbReference type="InterPro" id="IPR055347">
    <property type="entry name" value="UTP6_N"/>
</dbReference>
<sequence length="353" mass="39609">MAAAADKARFYLEQHVPTLQTYSRLSLFTRAEIAAITSKRSTFEHIINSRGGSTPADFARYAEYEINLNALLKHRCRRLGIKDRRLAYDGKKNVFFILERGTKKFPGDMGLWMQYIDFCKREKANKKLVKVFTAVLRLKPREWGLWVLAAKWFAEEQMDMQNARGYLQRGLRFCKDEVRLWLEYVKLEMVYLAKVAARRKILGLDEKMAGDAAEVEEDAVAKADGDEDMIALPTITAAEFEPEPSRGTDAVDLEALQKLAQAPVFSGAIPIAIFDAAMKQFNNSAQMAEQIFELVAAFDQTPASSTVLEHILSHLRSTSPSSSEAIMCEARLSIFGTDMLSPDFPAALGTSLS</sequence>
<dbReference type="STRING" id="717646.M2LZY1"/>
<dbReference type="InterPro" id="IPR003107">
    <property type="entry name" value="HAT"/>
</dbReference>
<comment type="subcellular location">
    <subcellularLocation>
        <location evidence="1">Nucleus</location>
        <location evidence="1">Nucleolus</location>
    </subcellularLocation>
</comment>
<gene>
    <name evidence="7" type="ORF">BAUCODRAFT_51792</name>
</gene>
<dbReference type="KEGG" id="bcom:BAUCODRAFT_51792"/>
<keyword evidence="4" id="KW-0677">Repeat</keyword>
<dbReference type="Pfam" id="PF08640">
    <property type="entry name" value="U3_assoc_6"/>
    <property type="match status" value="1"/>
</dbReference>
<evidence type="ECO:0000256" key="4">
    <source>
        <dbReference type="ARBA" id="ARBA00022737"/>
    </source>
</evidence>
<evidence type="ECO:0000256" key="5">
    <source>
        <dbReference type="ARBA" id="ARBA00023242"/>
    </source>
</evidence>
<dbReference type="OMA" id="YAKLEMI"/>
<protein>
    <recommendedName>
        <fullName evidence="6">U3 small nucleolar RNA-associated protein 6 N-terminal domain-containing protein</fullName>
    </recommendedName>
</protein>
<dbReference type="GO" id="GO:0000462">
    <property type="term" value="P:maturation of SSU-rRNA from tricistronic rRNA transcript (SSU-rRNA, 5.8S rRNA, LSU-rRNA)"/>
    <property type="evidence" value="ECO:0007669"/>
    <property type="project" value="InterPro"/>
</dbReference>
<dbReference type="SMART" id="SM00386">
    <property type="entry name" value="HAT"/>
    <property type="match status" value="2"/>
</dbReference>
<proteinExistence type="inferred from homology"/>
<dbReference type="AlphaFoldDB" id="M2LZY1"/>
<dbReference type="GO" id="GO:0030515">
    <property type="term" value="F:snoRNA binding"/>
    <property type="evidence" value="ECO:0007669"/>
    <property type="project" value="InterPro"/>
</dbReference>
<dbReference type="PANTHER" id="PTHR23271">
    <property type="entry name" value="HEPATOCELLULAR CARCINOMA-ASSOCIATED ANTIGEN 66"/>
    <property type="match status" value="1"/>
</dbReference>
<dbReference type="InterPro" id="IPR013949">
    <property type="entry name" value="Utp6"/>
</dbReference>
<reference evidence="7 8" key="1">
    <citation type="journal article" date="2012" name="PLoS Pathog.">
        <title>Diverse lifestyles and strategies of plant pathogenesis encoded in the genomes of eighteen Dothideomycetes fungi.</title>
        <authorList>
            <person name="Ohm R.A."/>
            <person name="Feau N."/>
            <person name="Henrissat B."/>
            <person name="Schoch C.L."/>
            <person name="Horwitz B.A."/>
            <person name="Barry K.W."/>
            <person name="Condon B.J."/>
            <person name="Copeland A.C."/>
            <person name="Dhillon B."/>
            <person name="Glaser F."/>
            <person name="Hesse C.N."/>
            <person name="Kosti I."/>
            <person name="LaButti K."/>
            <person name="Lindquist E.A."/>
            <person name="Lucas S."/>
            <person name="Salamov A.A."/>
            <person name="Bradshaw R.E."/>
            <person name="Ciuffetti L."/>
            <person name="Hamelin R.C."/>
            <person name="Kema G.H.J."/>
            <person name="Lawrence C."/>
            <person name="Scott J.A."/>
            <person name="Spatafora J.W."/>
            <person name="Turgeon B.G."/>
            <person name="de Wit P.J.G.M."/>
            <person name="Zhong S."/>
            <person name="Goodwin S.B."/>
            <person name="Grigoriev I.V."/>
        </authorList>
    </citation>
    <scope>NUCLEOTIDE SEQUENCE [LARGE SCALE GENOMIC DNA]</scope>
    <source>
        <strain evidence="7 8">UAMH 10762</strain>
    </source>
</reference>
<evidence type="ECO:0000256" key="3">
    <source>
        <dbReference type="ARBA" id="ARBA00022552"/>
    </source>
</evidence>
<keyword evidence="3" id="KW-0698">rRNA processing</keyword>
<keyword evidence="5" id="KW-0539">Nucleus</keyword>
<dbReference type="RefSeq" id="XP_007672783.1">
    <property type="nucleotide sequence ID" value="XM_007674593.1"/>
</dbReference>
<dbReference type="GO" id="GO:0034388">
    <property type="term" value="C:Pwp2p-containing subcomplex of 90S preribosome"/>
    <property type="evidence" value="ECO:0007669"/>
    <property type="project" value="TreeGrafter"/>
</dbReference>
<evidence type="ECO:0000313" key="8">
    <source>
        <dbReference type="Proteomes" id="UP000011761"/>
    </source>
</evidence>
<dbReference type="OrthoDB" id="28112at2759"/>
<dbReference type="Proteomes" id="UP000011761">
    <property type="component" value="Unassembled WGS sequence"/>
</dbReference>
<keyword evidence="8" id="KW-1185">Reference proteome</keyword>